<dbReference type="GO" id="GO:0016020">
    <property type="term" value="C:membrane"/>
    <property type="evidence" value="ECO:0007669"/>
    <property type="project" value="InterPro"/>
</dbReference>
<reference evidence="3" key="1">
    <citation type="submission" date="2013-04" db="EMBL/GenBank/DDBJ databases">
        <authorList>
            <person name="Qu J."/>
            <person name="Murali S.C."/>
            <person name="Bandaranaike D."/>
            <person name="Bellair M."/>
            <person name="Blankenburg K."/>
            <person name="Chao H."/>
            <person name="Dinh H."/>
            <person name="Doddapaneni H."/>
            <person name="Downs B."/>
            <person name="Dugan-Rocha S."/>
            <person name="Elkadiri S."/>
            <person name="Gnanaolivu R.D."/>
            <person name="Hernandez B."/>
            <person name="Javaid M."/>
            <person name="Jayaseelan J.C."/>
            <person name="Lee S."/>
            <person name="Li M."/>
            <person name="Ming W."/>
            <person name="Munidasa M."/>
            <person name="Muniz J."/>
            <person name="Nguyen L."/>
            <person name="Ongeri F."/>
            <person name="Osuji N."/>
            <person name="Pu L.-L."/>
            <person name="Puazo M."/>
            <person name="Qu C."/>
            <person name="Quiroz J."/>
            <person name="Raj R."/>
            <person name="Weissenberger G."/>
            <person name="Xin Y."/>
            <person name="Zou X."/>
            <person name="Han Y."/>
            <person name="Richards S."/>
            <person name="Worley K."/>
            <person name="Muzny D."/>
            <person name="Gibbs R."/>
        </authorList>
    </citation>
    <scope>NUCLEOTIDE SEQUENCE</scope>
    <source>
        <strain evidence="3">Sampled in the wild</strain>
    </source>
</reference>
<proteinExistence type="predicted"/>
<name>A0A8K0NZZ4_LADFU</name>
<keyword evidence="4" id="KW-1185">Reference proteome</keyword>
<protein>
    <recommendedName>
        <fullName evidence="2">Piezo non-specific cation channel cap domain-containing protein</fullName>
    </recommendedName>
</protein>
<dbReference type="PANTHER" id="PTHR47049">
    <property type="entry name" value="PIEZO-TYPE MECHANOSENSITIVE ION CHANNEL HOMOLOG"/>
    <property type="match status" value="1"/>
</dbReference>
<dbReference type="OrthoDB" id="303066at2759"/>
<evidence type="ECO:0000259" key="2">
    <source>
        <dbReference type="Pfam" id="PF12166"/>
    </source>
</evidence>
<dbReference type="PANTHER" id="PTHR47049:SF2">
    <property type="entry name" value="PIEZO-TYPE MECHANOSENSITIVE ION CHANNEL HOMOLOG"/>
    <property type="match status" value="1"/>
</dbReference>
<evidence type="ECO:0000256" key="1">
    <source>
        <dbReference type="SAM" id="MobiDB-lite"/>
    </source>
</evidence>
<dbReference type="Proteomes" id="UP000792457">
    <property type="component" value="Unassembled WGS sequence"/>
</dbReference>
<feature type="domain" description="Piezo non-specific cation channel cap" evidence="2">
    <location>
        <begin position="4"/>
        <end position="147"/>
    </location>
</feature>
<dbReference type="GO" id="GO:0008381">
    <property type="term" value="F:mechanosensitive monoatomic ion channel activity"/>
    <property type="evidence" value="ECO:0007669"/>
    <property type="project" value="InterPro"/>
</dbReference>
<dbReference type="InterPro" id="IPR031334">
    <property type="entry name" value="Piezo_cap_dom"/>
</dbReference>
<organism evidence="3 4">
    <name type="scientific">Ladona fulva</name>
    <name type="common">Scarce chaser dragonfly</name>
    <name type="synonym">Libellula fulva</name>
    <dbReference type="NCBI Taxonomy" id="123851"/>
    <lineage>
        <taxon>Eukaryota</taxon>
        <taxon>Metazoa</taxon>
        <taxon>Ecdysozoa</taxon>
        <taxon>Arthropoda</taxon>
        <taxon>Hexapoda</taxon>
        <taxon>Insecta</taxon>
        <taxon>Pterygota</taxon>
        <taxon>Palaeoptera</taxon>
        <taxon>Odonata</taxon>
        <taxon>Epiprocta</taxon>
        <taxon>Anisoptera</taxon>
        <taxon>Libelluloidea</taxon>
        <taxon>Libellulidae</taxon>
        <taxon>Ladona</taxon>
    </lineage>
</organism>
<dbReference type="AlphaFoldDB" id="A0A8K0NZZ4"/>
<evidence type="ECO:0000313" key="4">
    <source>
        <dbReference type="Proteomes" id="UP000792457"/>
    </source>
</evidence>
<dbReference type="Pfam" id="PF12166">
    <property type="entry name" value="Piezo_cap"/>
    <property type="match status" value="1"/>
</dbReference>
<evidence type="ECO:0000313" key="3">
    <source>
        <dbReference type="EMBL" id="KAG8226129.1"/>
    </source>
</evidence>
<dbReference type="EMBL" id="KZ308268">
    <property type="protein sequence ID" value="KAG8226129.1"/>
    <property type="molecule type" value="Genomic_DNA"/>
</dbReference>
<gene>
    <name evidence="3" type="ORF">J437_LFUL003276</name>
</gene>
<comment type="caution">
    <text evidence="3">The sequence shown here is derived from an EMBL/GenBank/DDBJ whole genome shotgun (WGS) entry which is preliminary data.</text>
</comment>
<dbReference type="InterPro" id="IPR027272">
    <property type="entry name" value="Piezo"/>
</dbReference>
<accession>A0A8K0NZZ4</accession>
<reference evidence="3" key="2">
    <citation type="submission" date="2017-10" db="EMBL/GenBank/DDBJ databases">
        <title>Ladona fulva Genome sequencing and assembly.</title>
        <authorList>
            <person name="Murali S."/>
            <person name="Richards S."/>
            <person name="Bandaranaike D."/>
            <person name="Bellair M."/>
            <person name="Blankenburg K."/>
            <person name="Chao H."/>
            <person name="Dinh H."/>
            <person name="Doddapaneni H."/>
            <person name="Dugan-Rocha S."/>
            <person name="Elkadiri S."/>
            <person name="Gnanaolivu R."/>
            <person name="Hernandez B."/>
            <person name="Skinner E."/>
            <person name="Javaid M."/>
            <person name="Lee S."/>
            <person name="Li M."/>
            <person name="Ming W."/>
            <person name="Munidasa M."/>
            <person name="Muniz J."/>
            <person name="Nguyen L."/>
            <person name="Hughes D."/>
            <person name="Osuji N."/>
            <person name="Pu L.-L."/>
            <person name="Puazo M."/>
            <person name="Qu C."/>
            <person name="Quiroz J."/>
            <person name="Raj R."/>
            <person name="Weissenberger G."/>
            <person name="Xin Y."/>
            <person name="Zou X."/>
            <person name="Han Y."/>
            <person name="Worley K."/>
            <person name="Muzny D."/>
            <person name="Gibbs R."/>
        </authorList>
    </citation>
    <scope>NUCLEOTIDE SEQUENCE</scope>
    <source>
        <strain evidence="3">Sampled in the wild</strain>
    </source>
</reference>
<sequence>MSLTFHSGTVFSWWELNEVCSDTDSPFLYSLPFQDSLDHQTGNCPYITIYMFNDKEFSSFLKFISRSGIIGLYITMVLVASKLIHHFCTGMSVTIMFTHLPNVDRILQLCYDIYLVRENREWYLEEDLYAKLLFLYRCPELLIKWSQPTVEAINAPSNQTTDLPRTDQSDEETVE</sequence>
<feature type="region of interest" description="Disordered" evidence="1">
    <location>
        <begin position="155"/>
        <end position="175"/>
    </location>
</feature>